<dbReference type="Proteomes" id="UP001387364">
    <property type="component" value="Chromosome"/>
</dbReference>
<dbReference type="InterPro" id="IPR020056">
    <property type="entry name" value="Rbsml_bL25/Gln-tRNA_synth_N"/>
</dbReference>
<evidence type="ECO:0000259" key="8">
    <source>
        <dbReference type="Pfam" id="PF14693"/>
    </source>
</evidence>
<comment type="similarity">
    <text evidence="5">Belongs to the bacterial ribosomal protein bL25 family. CTC subfamily.</text>
</comment>
<evidence type="ECO:0000256" key="6">
    <source>
        <dbReference type="SAM" id="MobiDB-lite"/>
    </source>
</evidence>
<dbReference type="InterPro" id="IPR029751">
    <property type="entry name" value="Ribosomal_L25_dom"/>
</dbReference>
<dbReference type="InterPro" id="IPR011035">
    <property type="entry name" value="Ribosomal_bL25/Gln-tRNA_synth"/>
</dbReference>
<dbReference type="HAMAP" id="MF_01334">
    <property type="entry name" value="Ribosomal_bL25_CTC"/>
    <property type="match status" value="1"/>
</dbReference>
<keyword evidence="3 5" id="KW-0689">Ribosomal protein</keyword>
<evidence type="ECO:0000259" key="7">
    <source>
        <dbReference type="Pfam" id="PF01386"/>
    </source>
</evidence>
<dbReference type="Pfam" id="PF01386">
    <property type="entry name" value="Ribosomal_L25p"/>
    <property type="match status" value="1"/>
</dbReference>
<evidence type="ECO:0000313" key="10">
    <source>
        <dbReference type="Proteomes" id="UP001387364"/>
    </source>
</evidence>
<dbReference type="Gene3D" id="2.170.120.20">
    <property type="entry name" value="Ribosomal protein L25, beta domain"/>
    <property type="match status" value="1"/>
</dbReference>
<accession>A0ABZ2N7C5</accession>
<dbReference type="EMBL" id="CP147404">
    <property type="protein sequence ID" value="WXB93215.1"/>
    <property type="molecule type" value="Genomic_DNA"/>
</dbReference>
<comment type="subunit">
    <text evidence="5">Part of the 50S ribosomal subunit; part of the 5S rRNA/L5/L18/L25 subcomplex. Contacts the 5S rRNA. Binds to the 5S rRNA independently of L5 and L18.</text>
</comment>
<comment type="function">
    <text evidence="5">This is one of the proteins that binds to the 5S RNA in the ribosome where it forms part of the central protuberance.</text>
</comment>
<protein>
    <recommendedName>
        <fullName evidence="5">Large ribosomal subunit protein bL25</fullName>
    </recommendedName>
    <alternativeName>
        <fullName evidence="5">General stress protein CTC</fullName>
    </alternativeName>
</protein>
<evidence type="ECO:0000256" key="1">
    <source>
        <dbReference type="ARBA" id="ARBA00022730"/>
    </source>
</evidence>
<keyword evidence="1 5" id="KW-0699">rRNA-binding</keyword>
<feature type="region of interest" description="Disordered" evidence="6">
    <location>
        <begin position="180"/>
        <end position="201"/>
    </location>
</feature>
<reference evidence="9 10" key="1">
    <citation type="submission" date="2024-02" db="EMBL/GenBank/DDBJ databases">
        <title>Seven novel Bacillus-like species.</title>
        <authorList>
            <person name="Liu G."/>
        </authorList>
    </citation>
    <scope>NUCLEOTIDE SEQUENCE [LARGE SCALE GENOMIC DNA]</scope>
    <source>
        <strain evidence="9 10">FJAT-52991</strain>
    </source>
</reference>
<evidence type="ECO:0000256" key="4">
    <source>
        <dbReference type="ARBA" id="ARBA00023274"/>
    </source>
</evidence>
<dbReference type="Pfam" id="PF14693">
    <property type="entry name" value="Ribosomal_TL5_C"/>
    <property type="match status" value="1"/>
</dbReference>
<gene>
    <name evidence="5" type="primary">rplY</name>
    <name evidence="5" type="synonym">ctc</name>
    <name evidence="9" type="ORF">WDJ61_00300</name>
</gene>
<feature type="domain" description="Large ribosomal subunit protein bL25 L25" evidence="7">
    <location>
        <begin position="5"/>
        <end position="91"/>
    </location>
</feature>
<dbReference type="PANTHER" id="PTHR33284">
    <property type="entry name" value="RIBOSOMAL PROTEIN L25/GLN-TRNA SYNTHETASE, ANTI-CODON-BINDING DOMAIN-CONTAINING PROTEIN"/>
    <property type="match status" value="1"/>
</dbReference>
<feature type="domain" description="Large ribosomal subunit protein bL25 beta" evidence="8">
    <location>
        <begin position="100"/>
        <end position="182"/>
    </location>
</feature>
<name>A0ABZ2N7C5_9BACI</name>
<dbReference type="Gene3D" id="2.40.240.10">
    <property type="entry name" value="Ribosomal Protein L25, Chain P"/>
    <property type="match status" value="1"/>
</dbReference>
<feature type="compositionally biased region" description="Acidic residues" evidence="6">
    <location>
        <begin position="186"/>
        <end position="201"/>
    </location>
</feature>
<evidence type="ECO:0000256" key="3">
    <source>
        <dbReference type="ARBA" id="ARBA00022980"/>
    </source>
</evidence>
<dbReference type="CDD" id="cd00495">
    <property type="entry name" value="Ribosomal_L25_TL5_CTC"/>
    <property type="match status" value="1"/>
</dbReference>
<keyword evidence="10" id="KW-1185">Reference proteome</keyword>
<keyword evidence="4 5" id="KW-0687">Ribonucleoprotein</keyword>
<evidence type="ECO:0000313" key="9">
    <source>
        <dbReference type="EMBL" id="WXB93215.1"/>
    </source>
</evidence>
<dbReference type="SUPFAM" id="SSF50715">
    <property type="entry name" value="Ribosomal protein L25-like"/>
    <property type="match status" value="1"/>
</dbReference>
<evidence type="ECO:0000256" key="2">
    <source>
        <dbReference type="ARBA" id="ARBA00022884"/>
    </source>
</evidence>
<dbReference type="NCBIfam" id="TIGR00731">
    <property type="entry name" value="bL25_bact_ctc"/>
    <property type="match status" value="1"/>
</dbReference>
<dbReference type="InterPro" id="IPR020930">
    <property type="entry name" value="Ribosomal_uL5_bac-type"/>
</dbReference>
<dbReference type="PANTHER" id="PTHR33284:SF1">
    <property type="entry name" value="RIBOSOMAL PROTEIN L25_GLN-TRNA SYNTHETASE, ANTI-CODON-BINDING DOMAIN-CONTAINING PROTEIN"/>
    <property type="match status" value="1"/>
</dbReference>
<organism evidence="9 10">
    <name type="scientific">Bacillus kandeliae</name>
    <dbReference type="NCBI Taxonomy" id="3129297"/>
    <lineage>
        <taxon>Bacteria</taxon>
        <taxon>Bacillati</taxon>
        <taxon>Bacillota</taxon>
        <taxon>Bacilli</taxon>
        <taxon>Bacillales</taxon>
        <taxon>Bacillaceae</taxon>
        <taxon>Bacillus</taxon>
    </lineage>
</organism>
<sequence>MSAVLEAKKRNSFQRSGLTQNREEGNFPAVVYGKGVDSESVYVNESEFLKTIKEVGRNGVISLKMEGQKYNVILQDYHQDPLKNDIVHADFLAVDLSSDITANVRIDIEGEAIGAKEGGVLQQPLFELSVTAKVSEFPENITVNVSQLGIGATLTVGDIRSQCSFEINHEDDETIVSILAPRSGETEETETAEEQAGTTEE</sequence>
<dbReference type="InterPro" id="IPR020057">
    <property type="entry name" value="Ribosomal_bL25_b-dom"/>
</dbReference>
<dbReference type="RefSeq" id="WP_338752531.1">
    <property type="nucleotide sequence ID" value="NZ_CP147404.1"/>
</dbReference>
<keyword evidence="2 5" id="KW-0694">RNA-binding</keyword>
<evidence type="ECO:0000256" key="5">
    <source>
        <dbReference type="HAMAP-Rule" id="MF_01334"/>
    </source>
</evidence>
<dbReference type="GO" id="GO:0005840">
    <property type="term" value="C:ribosome"/>
    <property type="evidence" value="ECO:0007669"/>
    <property type="project" value="UniProtKB-KW"/>
</dbReference>
<dbReference type="InterPro" id="IPR001021">
    <property type="entry name" value="Ribosomal_bL25_long"/>
</dbReference>
<dbReference type="NCBIfam" id="NF004133">
    <property type="entry name" value="PRK05618.2-4"/>
    <property type="match status" value="1"/>
</dbReference>
<proteinExistence type="inferred from homology"/>
<dbReference type="InterPro" id="IPR037121">
    <property type="entry name" value="Ribosomal_bL25_C"/>
</dbReference>